<protein>
    <submittedName>
        <fullName evidence="1">Cytochrome C</fullName>
    </submittedName>
</protein>
<name>A0A1U7GV02_9CYAN</name>
<comment type="caution">
    <text evidence="1">The sequence shown here is derived from an EMBL/GenBank/DDBJ whole genome shotgun (WGS) entry which is preliminary data.</text>
</comment>
<keyword evidence="2" id="KW-1185">Reference proteome</keyword>
<organism evidence="1 2">
    <name type="scientific">Fischerella major NIES-592</name>
    <dbReference type="NCBI Taxonomy" id="210994"/>
    <lineage>
        <taxon>Bacteria</taxon>
        <taxon>Bacillati</taxon>
        <taxon>Cyanobacteriota</taxon>
        <taxon>Cyanophyceae</taxon>
        <taxon>Nostocales</taxon>
        <taxon>Hapalosiphonaceae</taxon>
        <taxon>Fischerella</taxon>
    </lineage>
</organism>
<dbReference type="GO" id="GO:0020037">
    <property type="term" value="F:heme binding"/>
    <property type="evidence" value="ECO:0007669"/>
    <property type="project" value="InterPro"/>
</dbReference>
<gene>
    <name evidence="1" type="ORF">NIES592_20330</name>
</gene>
<dbReference type="InterPro" id="IPR036909">
    <property type="entry name" value="Cyt_c-like_dom_sf"/>
</dbReference>
<proteinExistence type="predicted"/>
<dbReference type="OrthoDB" id="5296814at2"/>
<dbReference type="GO" id="GO:0009055">
    <property type="term" value="F:electron transfer activity"/>
    <property type="evidence" value="ECO:0007669"/>
    <property type="project" value="InterPro"/>
</dbReference>
<dbReference type="Proteomes" id="UP000186391">
    <property type="component" value="Unassembled WGS sequence"/>
</dbReference>
<dbReference type="Pfam" id="PF09626">
    <property type="entry name" value="DHC"/>
    <property type="match status" value="1"/>
</dbReference>
<evidence type="ECO:0000313" key="1">
    <source>
        <dbReference type="EMBL" id="OKH11821.1"/>
    </source>
</evidence>
<dbReference type="AlphaFoldDB" id="A0A1U7GV02"/>
<evidence type="ECO:0000313" key="2">
    <source>
        <dbReference type="Proteomes" id="UP000186391"/>
    </source>
</evidence>
<dbReference type="InterPro" id="IPR018588">
    <property type="entry name" value="Dihaem_cytochrome-c"/>
</dbReference>
<reference evidence="1 2" key="1">
    <citation type="submission" date="2016-11" db="EMBL/GenBank/DDBJ databases">
        <title>Draft Genome Sequences of Nine Cyanobacterial Strains from Diverse Habitats.</title>
        <authorList>
            <person name="Zhu T."/>
            <person name="Hou S."/>
            <person name="Lu X."/>
            <person name="Hess W.R."/>
        </authorList>
    </citation>
    <scope>NUCLEOTIDE SEQUENCE [LARGE SCALE GENOMIC DNA]</scope>
    <source>
        <strain evidence="1 2">NIES-592</strain>
    </source>
</reference>
<accession>A0A1U7GV02</accession>
<dbReference type="EMBL" id="MRCA01000015">
    <property type="protein sequence ID" value="OKH11821.1"/>
    <property type="molecule type" value="Genomic_DNA"/>
</dbReference>
<dbReference type="SUPFAM" id="SSF46626">
    <property type="entry name" value="Cytochrome c"/>
    <property type="match status" value="1"/>
</dbReference>
<sequence length="181" mass="20680">MTNLTKYRKHRQLQRKSLGLLLVAITWSLAMGWLISFATNAQSATPTSEIGTVDVVAAQYQLGQELYLENCSSCHIALPPQVLPTQTWKNILQDSQHYGGQIQPLVDPPRLLVWRYLSTFSRPILEDEQIPYRVNSSRFFKALHPQVKLPRPVEINSCVSCHPSANEYNFRSLTPEWENSN</sequence>
<dbReference type="RefSeq" id="WP_062249945.1">
    <property type="nucleotide sequence ID" value="NZ_MRCA01000015.1"/>
</dbReference>